<reference evidence="3" key="1">
    <citation type="submission" date="2022-01" db="EMBL/GenBank/DDBJ databases">
        <authorList>
            <person name="King R."/>
        </authorList>
    </citation>
    <scope>NUCLEOTIDE SEQUENCE</scope>
</reference>
<evidence type="ECO:0000259" key="2">
    <source>
        <dbReference type="PROSITE" id="PS51340"/>
    </source>
</evidence>
<keyword evidence="4" id="KW-1185">Reference proteome</keyword>
<name>A0A9P0EB01_NEZVI</name>
<dbReference type="AlphaFoldDB" id="A0A9P0EB01"/>
<dbReference type="SUPFAM" id="SSF141673">
    <property type="entry name" value="MOSC N-terminal domain-like"/>
    <property type="match status" value="1"/>
</dbReference>
<dbReference type="SUPFAM" id="SSF50800">
    <property type="entry name" value="PK beta-barrel domain-like"/>
    <property type="match status" value="1"/>
</dbReference>
<dbReference type="InterPro" id="IPR005303">
    <property type="entry name" value="MOCOS_middle"/>
</dbReference>
<proteinExistence type="predicted"/>
<dbReference type="Proteomes" id="UP001152798">
    <property type="component" value="Chromosome 1"/>
</dbReference>
<dbReference type="GO" id="GO:0030170">
    <property type="term" value="F:pyridoxal phosphate binding"/>
    <property type="evidence" value="ECO:0007669"/>
    <property type="project" value="InterPro"/>
</dbReference>
<feature type="transmembrane region" description="Helical" evidence="1">
    <location>
        <begin position="6"/>
        <end position="25"/>
    </location>
</feature>
<dbReference type="GO" id="GO:0003824">
    <property type="term" value="F:catalytic activity"/>
    <property type="evidence" value="ECO:0007669"/>
    <property type="project" value="InterPro"/>
</dbReference>
<gene>
    <name evidence="3" type="ORF">NEZAVI_LOCUS1775</name>
</gene>
<dbReference type="GO" id="GO:0030151">
    <property type="term" value="F:molybdenum ion binding"/>
    <property type="evidence" value="ECO:0007669"/>
    <property type="project" value="InterPro"/>
</dbReference>
<keyword evidence="1" id="KW-1133">Transmembrane helix</keyword>
<dbReference type="OrthoDB" id="17255at2759"/>
<dbReference type="Pfam" id="PF03476">
    <property type="entry name" value="MOSC_N"/>
    <property type="match status" value="1"/>
</dbReference>
<accession>A0A9P0EB01</accession>
<sequence length="335" mass="38271">MSSNLSTIIGLGLIVATGLGLSWILSRRKKWRAVGNLSKIYIYPIKSGRYKEIDEAVCTPIGLSFNVGNGKLPLRDRVFVVYNSKTMAFLSGKVNPKMLPMNFEPKDDRTVIFSYPKKKNIEIILPDKPDDKMITMWKNEKIRINDCGDEVAKWVSDAVGGEDSEFRLGYFPVDEGWRRDISYRKLEFEVFKNTNNKYTGAYSDLSSYNMVNKASFEDLNTRLTDGNKAKILNFRPNFVIEGPKAYEEDNWHWIKIGDAVFERFRPCTRCVFTTIDCDTGEKNENIEPLSTLRKYRTMKMLGEDRIDPHTPVLGLNAGLYQGGKVKCGDIVYVSD</sequence>
<organism evidence="3 4">
    <name type="scientific">Nezara viridula</name>
    <name type="common">Southern green stink bug</name>
    <name type="synonym">Cimex viridulus</name>
    <dbReference type="NCBI Taxonomy" id="85310"/>
    <lineage>
        <taxon>Eukaryota</taxon>
        <taxon>Metazoa</taxon>
        <taxon>Ecdysozoa</taxon>
        <taxon>Arthropoda</taxon>
        <taxon>Hexapoda</taxon>
        <taxon>Insecta</taxon>
        <taxon>Pterygota</taxon>
        <taxon>Neoptera</taxon>
        <taxon>Paraneoptera</taxon>
        <taxon>Hemiptera</taxon>
        <taxon>Heteroptera</taxon>
        <taxon>Panheteroptera</taxon>
        <taxon>Pentatomomorpha</taxon>
        <taxon>Pentatomoidea</taxon>
        <taxon>Pentatomidae</taxon>
        <taxon>Pentatominae</taxon>
        <taxon>Nezara</taxon>
    </lineage>
</organism>
<keyword evidence="1" id="KW-0812">Transmembrane</keyword>
<evidence type="ECO:0000313" key="3">
    <source>
        <dbReference type="EMBL" id="CAH1390591.1"/>
    </source>
</evidence>
<dbReference type="Pfam" id="PF03473">
    <property type="entry name" value="MOSC"/>
    <property type="match status" value="1"/>
</dbReference>
<dbReference type="InterPro" id="IPR005302">
    <property type="entry name" value="MoCF_Sase_C"/>
</dbReference>
<dbReference type="EMBL" id="OV725077">
    <property type="protein sequence ID" value="CAH1390591.1"/>
    <property type="molecule type" value="Genomic_DNA"/>
</dbReference>
<dbReference type="InterPro" id="IPR011037">
    <property type="entry name" value="Pyrv_Knase-like_insert_dom_sf"/>
</dbReference>
<feature type="domain" description="MOSC" evidence="2">
    <location>
        <begin position="156"/>
        <end position="334"/>
    </location>
</feature>
<dbReference type="PANTHER" id="PTHR14237:SF19">
    <property type="entry name" value="MITOCHONDRIAL AMIDOXIME REDUCING COMPONENT 1"/>
    <property type="match status" value="1"/>
</dbReference>
<keyword evidence="1" id="KW-0472">Membrane</keyword>
<evidence type="ECO:0000256" key="1">
    <source>
        <dbReference type="SAM" id="Phobius"/>
    </source>
</evidence>
<protein>
    <recommendedName>
        <fullName evidence="2">MOSC domain-containing protein</fullName>
    </recommendedName>
</protein>
<dbReference type="PANTHER" id="PTHR14237">
    <property type="entry name" value="MOLYBDOPTERIN COFACTOR SULFURASE MOSC"/>
    <property type="match status" value="1"/>
</dbReference>
<evidence type="ECO:0000313" key="4">
    <source>
        <dbReference type="Proteomes" id="UP001152798"/>
    </source>
</evidence>
<dbReference type="PROSITE" id="PS51340">
    <property type="entry name" value="MOSC"/>
    <property type="match status" value="1"/>
</dbReference>